<gene>
    <name evidence="2" type="ORF">A2934_03825</name>
</gene>
<dbReference type="Proteomes" id="UP000177982">
    <property type="component" value="Unassembled WGS sequence"/>
</dbReference>
<comment type="caution">
    <text evidence="2">The sequence shown here is derived from an EMBL/GenBank/DDBJ whole genome shotgun (WGS) entry which is preliminary data.</text>
</comment>
<evidence type="ECO:0008006" key="4">
    <source>
        <dbReference type="Google" id="ProtNLM"/>
    </source>
</evidence>
<proteinExistence type="predicted"/>
<dbReference type="SMART" id="SM00855">
    <property type="entry name" value="PGAM"/>
    <property type="match status" value="1"/>
</dbReference>
<dbReference type="PANTHER" id="PTHR48100">
    <property type="entry name" value="BROAD-SPECIFICITY PHOSPHATASE YOR283W-RELATED"/>
    <property type="match status" value="1"/>
</dbReference>
<dbReference type="AlphaFoldDB" id="A0A1G2L7I7"/>
<dbReference type="CDD" id="cd07067">
    <property type="entry name" value="HP_PGM_like"/>
    <property type="match status" value="1"/>
</dbReference>
<accession>A0A1G2L7I7</accession>
<evidence type="ECO:0000256" key="1">
    <source>
        <dbReference type="SAM" id="MobiDB-lite"/>
    </source>
</evidence>
<name>A0A1G2L7I7_9BACT</name>
<dbReference type="InterPro" id="IPR029033">
    <property type="entry name" value="His_PPase_superfam"/>
</dbReference>
<dbReference type="InterPro" id="IPR013078">
    <property type="entry name" value="His_Pase_superF_clade-1"/>
</dbReference>
<reference evidence="2 3" key="1">
    <citation type="journal article" date="2016" name="Nat. Commun.">
        <title>Thousands of microbial genomes shed light on interconnected biogeochemical processes in an aquifer system.</title>
        <authorList>
            <person name="Anantharaman K."/>
            <person name="Brown C.T."/>
            <person name="Hug L.A."/>
            <person name="Sharon I."/>
            <person name="Castelle C.J."/>
            <person name="Probst A.J."/>
            <person name="Thomas B.C."/>
            <person name="Singh A."/>
            <person name="Wilkins M.J."/>
            <person name="Karaoz U."/>
            <person name="Brodie E.L."/>
            <person name="Williams K.H."/>
            <person name="Hubbard S.S."/>
            <person name="Banfield J.F."/>
        </authorList>
    </citation>
    <scope>NUCLEOTIDE SEQUENCE [LARGE SCALE GENOMIC DNA]</scope>
</reference>
<protein>
    <recommendedName>
        <fullName evidence="4">Phosphoglycerate mutase</fullName>
    </recommendedName>
</protein>
<dbReference type="GO" id="GO:0016791">
    <property type="term" value="F:phosphatase activity"/>
    <property type="evidence" value="ECO:0007669"/>
    <property type="project" value="TreeGrafter"/>
</dbReference>
<dbReference type="InterPro" id="IPR050275">
    <property type="entry name" value="PGM_Phosphatase"/>
</dbReference>
<feature type="region of interest" description="Disordered" evidence="1">
    <location>
        <begin position="76"/>
        <end position="101"/>
    </location>
</feature>
<dbReference type="Gene3D" id="3.40.50.1240">
    <property type="entry name" value="Phosphoglycerate mutase-like"/>
    <property type="match status" value="1"/>
</dbReference>
<dbReference type="EMBL" id="MHQO01000023">
    <property type="protein sequence ID" value="OHA06802.1"/>
    <property type="molecule type" value="Genomic_DNA"/>
</dbReference>
<evidence type="ECO:0000313" key="2">
    <source>
        <dbReference type="EMBL" id="OHA06802.1"/>
    </source>
</evidence>
<dbReference type="PANTHER" id="PTHR48100:SF1">
    <property type="entry name" value="HISTIDINE PHOSPHATASE FAMILY PROTEIN-RELATED"/>
    <property type="match status" value="1"/>
</dbReference>
<sequence>MKKVYFVRHGESEGNVGPVRQTPASRLTDRGRRQAVGIAERAMRLPIEIIISSSMNRAQETARIISEKTGMRIESSDLLVERRRPSEQVGKPKDDPTALESERLIKENFSKPGYRYSDEENFDDLKIRALNALDFLSKRPEGHICAVTHGVFMRVVVACVVFGRDLNSRECAQFMHSFRMENTGITVFGYDEEKMHPWWVWVWNDHAHLAELENEPMP</sequence>
<organism evidence="2 3">
    <name type="scientific">Candidatus Sungbacteria bacterium RIFCSPLOWO2_01_FULL_47_10</name>
    <dbReference type="NCBI Taxonomy" id="1802276"/>
    <lineage>
        <taxon>Bacteria</taxon>
        <taxon>Candidatus Sungiibacteriota</taxon>
    </lineage>
</organism>
<dbReference type="GO" id="GO:0005737">
    <property type="term" value="C:cytoplasm"/>
    <property type="evidence" value="ECO:0007669"/>
    <property type="project" value="TreeGrafter"/>
</dbReference>
<evidence type="ECO:0000313" key="3">
    <source>
        <dbReference type="Proteomes" id="UP000177982"/>
    </source>
</evidence>
<dbReference type="SUPFAM" id="SSF53254">
    <property type="entry name" value="Phosphoglycerate mutase-like"/>
    <property type="match status" value="1"/>
</dbReference>
<dbReference type="Pfam" id="PF00300">
    <property type="entry name" value="His_Phos_1"/>
    <property type="match status" value="1"/>
</dbReference>